<dbReference type="SMART" id="SM00360">
    <property type="entry name" value="RRM"/>
    <property type="match status" value="1"/>
</dbReference>
<feature type="region of interest" description="Disordered" evidence="3">
    <location>
        <begin position="125"/>
        <end position="164"/>
    </location>
</feature>
<evidence type="ECO:0000256" key="2">
    <source>
        <dbReference type="PROSITE-ProRule" id="PRU00176"/>
    </source>
</evidence>
<protein>
    <recommendedName>
        <fullName evidence="4">RRM domain-containing protein</fullName>
    </recommendedName>
</protein>
<sequence length="164" mass="18339">MDSGDEAEAAIDKFHSKELSGRTIRVEFAKSLKKPQPQPPAVQPVKETVYKLYVSNLQWKVRSTDLKEFFSSDFTPVSTRVVFESTPFLRSAGYGFVSFNTREEAEDALTSLDGKELMGRPVRLKFSEQNKDGDATNEGEETNLDESSAVLSETELSEDQSDKS</sequence>
<dbReference type="InterPro" id="IPR012677">
    <property type="entry name" value="Nucleotide-bd_a/b_plait_sf"/>
</dbReference>
<dbReference type="PROSITE" id="PS50102">
    <property type="entry name" value="RRM"/>
    <property type="match status" value="1"/>
</dbReference>
<reference evidence="5" key="1">
    <citation type="journal article" date="2017" name="Nature">
        <title>The genome of Chenopodium quinoa.</title>
        <authorList>
            <person name="Jarvis D.E."/>
            <person name="Ho Y.S."/>
            <person name="Lightfoot D.J."/>
            <person name="Schmoeckel S.M."/>
            <person name="Li B."/>
            <person name="Borm T.J.A."/>
            <person name="Ohyanagi H."/>
            <person name="Mineta K."/>
            <person name="Michell C.T."/>
            <person name="Saber N."/>
            <person name="Kharbatia N.M."/>
            <person name="Rupper R.R."/>
            <person name="Sharp A.R."/>
            <person name="Dally N."/>
            <person name="Boughton B.A."/>
            <person name="Woo Y.H."/>
            <person name="Gao G."/>
            <person name="Schijlen E.G.W.M."/>
            <person name="Guo X."/>
            <person name="Momin A.A."/>
            <person name="Negrao S."/>
            <person name="Al-Babili S."/>
            <person name="Gehring C."/>
            <person name="Roessner U."/>
            <person name="Jung C."/>
            <person name="Murphy K."/>
            <person name="Arold S.T."/>
            <person name="Gojobori T."/>
            <person name="van der Linden C.G."/>
            <person name="van Loo E.N."/>
            <person name="Jellen E.N."/>
            <person name="Maughan P.J."/>
            <person name="Tester M."/>
        </authorList>
    </citation>
    <scope>NUCLEOTIDE SEQUENCE [LARGE SCALE GENOMIC DNA]</scope>
    <source>
        <strain evidence="5">cv. PI 614886</strain>
    </source>
</reference>
<dbReference type="Gene3D" id="3.30.70.330">
    <property type="match status" value="2"/>
</dbReference>
<organism evidence="5 6">
    <name type="scientific">Chenopodium quinoa</name>
    <name type="common">Quinoa</name>
    <dbReference type="NCBI Taxonomy" id="63459"/>
    <lineage>
        <taxon>Eukaryota</taxon>
        <taxon>Viridiplantae</taxon>
        <taxon>Streptophyta</taxon>
        <taxon>Embryophyta</taxon>
        <taxon>Tracheophyta</taxon>
        <taxon>Spermatophyta</taxon>
        <taxon>Magnoliopsida</taxon>
        <taxon>eudicotyledons</taxon>
        <taxon>Gunneridae</taxon>
        <taxon>Pentapetalae</taxon>
        <taxon>Caryophyllales</taxon>
        <taxon>Chenopodiaceae</taxon>
        <taxon>Chenopodioideae</taxon>
        <taxon>Atripliceae</taxon>
        <taxon>Chenopodium</taxon>
    </lineage>
</organism>
<name>A0A803LU09_CHEQI</name>
<keyword evidence="6" id="KW-1185">Reference proteome</keyword>
<evidence type="ECO:0000259" key="4">
    <source>
        <dbReference type="PROSITE" id="PS50102"/>
    </source>
</evidence>
<evidence type="ECO:0000313" key="6">
    <source>
        <dbReference type="Proteomes" id="UP000596660"/>
    </source>
</evidence>
<dbReference type="PANTHER" id="PTHR48025">
    <property type="entry name" value="OS02G0815200 PROTEIN"/>
    <property type="match status" value="1"/>
</dbReference>
<evidence type="ECO:0000256" key="3">
    <source>
        <dbReference type="SAM" id="MobiDB-lite"/>
    </source>
</evidence>
<evidence type="ECO:0000256" key="1">
    <source>
        <dbReference type="ARBA" id="ARBA00022884"/>
    </source>
</evidence>
<feature type="compositionally biased region" description="Basic and acidic residues" evidence="3">
    <location>
        <begin position="125"/>
        <end position="134"/>
    </location>
</feature>
<dbReference type="Proteomes" id="UP000596660">
    <property type="component" value="Unplaced"/>
</dbReference>
<proteinExistence type="predicted"/>
<dbReference type="AlphaFoldDB" id="A0A803LU09"/>
<feature type="domain" description="RRM" evidence="4">
    <location>
        <begin position="50"/>
        <end position="129"/>
    </location>
</feature>
<dbReference type="EnsemblPlants" id="AUR62018703-RA">
    <property type="protein sequence ID" value="AUR62018703-RA:cds"/>
    <property type="gene ID" value="AUR62018703"/>
</dbReference>
<feature type="compositionally biased region" description="Acidic residues" evidence="3">
    <location>
        <begin position="135"/>
        <end position="144"/>
    </location>
</feature>
<dbReference type="InterPro" id="IPR000504">
    <property type="entry name" value="RRM_dom"/>
</dbReference>
<dbReference type="InterPro" id="IPR050502">
    <property type="entry name" value="Euk_RNA-bind_prot"/>
</dbReference>
<gene>
    <name evidence="5" type="primary">LOC110730171</name>
</gene>
<accession>A0A803LU09</accession>
<dbReference type="GO" id="GO:0009535">
    <property type="term" value="C:chloroplast thylakoid membrane"/>
    <property type="evidence" value="ECO:0007669"/>
    <property type="project" value="TreeGrafter"/>
</dbReference>
<dbReference type="GO" id="GO:0003729">
    <property type="term" value="F:mRNA binding"/>
    <property type="evidence" value="ECO:0007669"/>
    <property type="project" value="TreeGrafter"/>
</dbReference>
<dbReference type="SUPFAM" id="SSF54928">
    <property type="entry name" value="RNA-binding domain, RBD"/>
    <property type="match status" value="2"/>
</dbReference>
<reference evidence="5" key="2">
    <citation type="submission" date="2021-03" db="UniProtKB">
        <authorList>
            <consortium name="EnsemblPlants"/>
        </authorList>
    </citation>
    <scope>IDENTIFICATION</scope>
</reference>
<keyword evidence="1 2" id="KW-0694">RNA-binding</keyword>
<dbReference type="OMA" id="DTHVEDC"/>
<dbReference type="Pfam" id="PF00076">
    <property type="entry name" value="RRM_1"/>
    <property type="match status" value="1"/>
</dbReference>
<dbReference type="Gramene" id="AUR62018703-RA">
    <property type="protein sequence ID" value="AUR62018703-RA:cds"/>
    <property type="gene ID" value="AUR62018703"/>
</dbReference>
<dbReference type="PANTHER" id="PTHR48025:SF6">
    <property type="entry name" value="RRM DOMAIN-CONTAINING PROTEIN"/>
    <property type="match status" value="1"/>
</dbReference>
<evidence type="ECO:0000313" key="5">
    <source>
        <dbReference type="EnsemblPlants" id="AUR62018703-RA:cds"/>
    </source>
</evidence>
<feature type="compositionally biased region" description="Acidic residues" evidence="3">
    <location>
        <begin position="155"/>
        <end position="164"/>
    </location>
</feature>
<dbReference type="GO" id="GO:1901259">
    <property type="term" value="P:chloroplast rRNA processing"/>
    <property type="evidence" value="ECO:0007669"/>
    <property type="project" value="TreeGrafter"/>
</dbReference>
<dbReference type="InterPro" id="IPR035979">
    <property type="entry name" value="RBD_domain_sf"/>
</dbReference>